<dbReference type="SUPFAM" id="SSF56672">
    <property type="entry name" value="DNA/RNA polymerases"/>
    <property type="match status" value="1"/>
</dbReference>
<keyword evidence="2" id="KW-0863">Zinc-finger</keyword>
<dbReference type="PROSITE" id="PS50994">
    <property type="entry name" value="INTEGRASE"/>
    <property type="match status" value="1"/>
</dbReference>
<dbReference type="GO" id="GO:0003676">
    <property type="term" value="F:nucleic acid binding"/>
    <property type="evidence" value="ECO:0007669"/>
    <property type="project" value="InterPro"/>
</dbReference>
<feature type="compositionally biased region" description="Basic and acidic residues" evidence="3">
    <location>
        <begin position="863"/>
        <end position="879"/>
    </location>
</feature>
<keyword evidence="2" id="KW-0862">Zinc</keyword>
<evidence type="ECO:0000259" key="4">
    <source>
        <dbReference type="PROSITE" id="PS50158"/>
    </source>
</evidence>
<dbReference type="EMBL" id="HBIV01036048">
    <property type="protein sequence ID" value="CAE0673966.1"/>
    <property type="molecule type" value="Transcribed_RNA"/>
</dbReference>
<dbReference type="InterPro" id="IPR036397">
    <property type="entry name" value="RNaseH_sf"/>
</dbReference>
<keyword evidence="1" id="KW-0064">Aspartyl protease</keyword>
<reference evidence="6" key="1">
    <citation type="submission" date="2021-01" db="EMBL/GenBank/DDBJ databases">
        <authorList>
            <person name="Corre E."/>
            <person name="Pelletier E."/>
            <person name="Niang G."/>
            <person name="Scheremetjew M."/>
            <person name="Finn R."/>
            <person name="Kale V."/>
            <person name="Holt S."/>
            <person name="Cochrane G."/>
            <person name="Meng A."/>
            <person name="Brown T."/>
            <person name="Cohen L."/>
        </authorList>
    </citation>
    <scope>NUCLEOTIDE SEQUENCE</scope>
    <source>
        <strain evidence="6">CCCM811</strain>
    </source>
</reference>
<evidence type="ECO:0000259" key="5">
    <source>
        <dbReference type="PROSITE" id="PS50994"/>
    </source>
</evidence>
<dbReference type="Pfam" id="PF14223">
    <property type="entry name" value="Retrotran_gag_2"/>
    <property type="match status" value="1"/>
</dbReference>
<accession>A0A7S3Z784</accession>
<dbReference type="PANTHER" id="PTHR11439:SF467">
    <property type="entry name" value="INTEGRASE CATALYTIC DOMAIN-CONTAINING PROTEIN"/>
    <property type="match status" value="1"/>
</dbReference>
<feature type="region of interest" description="Disordered" evidence="3">
    <location>
        <begin position="220"/>
        <end position="257"/>
    </location>
</feature>
<dbReference type="Gene3D" id="3.30.420.10">
    <property type="entry name" value="Ribonuclease H-like superfamily/Ribonuclease H"/>
    <property type="match status" value="1"/>
</dbReference>
<dbReference type="InterPro" id="IPR054722">
    <property type="entry name" value="PolX-like_BBD"/>
</dbReference>
<dbReference type="PROSITE" id="PS50158">
    <property type="entry name" value="ZF_CCHC"/>
    <property type="match status" value="1"/>
</dbReference>
<feature type="region of interest" description="Disordered" evidence="3">
    <location>
        <begin position="1197"/>
        <end position="1216"/>
    </location>
</feature>
<dbReference type="SUPFAM" id="SSF57756">
    <property type="entry name" value="Retrovirus zinc finger-like domains"/>
    <property type="match status" value="1"/>
</dbReference>
<sequence length="1439" mass="165328">MASSSLMSWAKNIQLNDKDDWEDYYGRIESAVAALELDVYFCAPVRPDDEIKCRTILDASDPASAQPQEVIDLTDAQWNTFLNSSEQKKKASNHKKAHSLIVLTVGKKFSHLTRVRKNAAYTWARLRIHFEGTSRVRILTLYRTLFTKTIQDYEGDFSGYSSAIENISAMLKGLGKQPDDILLIVAMLLGLPEDRFGNIIEYIFQNEDMTFAQASSRIQSHIDRTSTSSDAKDSLNNMTSNRRQPQEDRKMNGRDPNWKSKIKCHHCGILGHLKRECRKLKKLQARQRQQNEKDKNKDRDRRSNDKNNNMNEWDDLWTLSENVSPQPSSNVALIDNGCTRHVTNRKDIFITFRPETRQRGMTGLGGSKVSQGTGTVKLQTQFGILTIHDVAYIPDVKGTFIAERRLKTQDGYSLSTDHEHGIITVRDKAGKIIVKSDPKIHEVLHFFRFKSVRKVHQDSLHAMNNTDALKKLHLGLCHQSTRVLQHTAQAVDGLPDIKFPAPKSTDPPCDACLTTKAKRRHFGQKKIPQEDHKTRDGITIHLDLKTCLRQSAAGHRHYLVVVTQDERFTAAKPLRSKHCFDEHTSFVKSIERQTGRKVLRFKSDCGGEFMNTRIRDWNRRHGIEAHYCPPYTPETNGLAERHVQWFHNAIQTIIKHSKMPQNFWHWALRYAVWVRNRLVNASNIEKTPYELLLKKKPSLKHLHPFGCIGYLTIPKARRQRGGFGDKGQRCRMLGYDKEDNWFWVLTPNRKIIKTTNVRFFDLQFQFPKAPSPDDTKVPPIEHLDASGGDDNKNNDEAQEFKTPEQDQKHSQDSTARRLTQDFHRDEAQDSKTPSSTTRNLIDDFDQEDDADDDDEDSINDDEDSKHDEKTTQDSKKEAPRSSLNNLRKPEGSWSSAPVREQKKHSEDGFWLQGTKGVDNYYDQLFAVSDTEPQSYKEAKEQGRWEKPMEEEISALERNKTWTIVRKQPAMNIITCRWTYKEKTDRSGVIYRLKARLVARGFQQRGISFDAKFSPTVRLESVRLVIAKAISEGWILTTCDINNAFLHGFLQEPVYMQIPLGMRDRYDHRKYCCKLNKGLYGLQVSARAWNEEFNNFVTGLGFKRSVSDPCVYTLKHEHGEMILCVYVDDLIICSSNEDELSKNIVKKIEDKYGIKEYKELDFVLGIEVLQRKDHILLSQKAYIQRLLKKHNMEDCNGVRTPMSPSQKLTRNPDGEPADETTYRSIIGGLAFVMTCTRPDIAFAVSKLSRYLNAPTKDHMQAALHLLRYLKHTMEFCLHYPRDGGRKWNIYVDADHGGCLDTRRSTSGRLIFYNGCLISWKSKRQTVVAKSTAEAEHIALSDAVTDGIWLKNLAKEIGIDFNDATIHEDNIPCLQIAKNPIITQRTKGIDISYHHAREHIQNGTFNLQRIGSTEQTADMLTKPLSPATLTPFVDKIFARHR</sequence>
<dbReference type="InterPro" id="IPR001584">
    <property type="entry name" value="Integrase_cat-core"/>
</dbReference>
<proteinExistence type="predicted"/>
<dbReference type="CDD" id="cd09272">
    <property type="entry name" value="RNase_HI_RT_Ty1"/>
    <property type="match status" value="1"/>
</dbReference>
<organism evidence="6">
    <name type="scientific">Lotharella globosa</name>
    <dbReference type="NCBI Taxonomy" id="91324"/>
    <lineage>
        <taxon>Eukaryota</taxon>
        <taxon>Sar</taxon>
        <taxon>Rhizaria</taxon>
        <taxon>Cercozoa</taxon>
        <taxon>Chlorarachniophyceae</taxon>
        <taxon>Lotharella</taxon>
    </lineage>
</organism>
<dbReference type="InterPro" id="IPR043502">
    <property type="entry name" value="DNA/RNA_pol_sf"/>
</dbReference>
<evidence type="ECO:0000256" key="2">
    <source>
        <dbReference type="PROSITE-ProRule" id="PRU00047"/>
    </source>
</evidence>
<evidence type="ECO:0000256" key="3">
    <source>
        <dbReference type="SAM" id="MobiDB-lite"/>
    </source>
</evidence>
<dbReference type="SUPFAM" id="SSF53098">
    <property type="entry name" value="Ribonuclease H-like"/>
    <property type="match status" value="1"/>
</dbReference>
<dbReference type="InterPro" id="IPR012337">
    <property type="entry name" value="RNaseH-like_sf"/>
</dbReference>
<feature type="region of interest" description="Disordered" evidence="3">
    <location>
        <begin position="768"/>
        <end position="910"/>
    </location>
</feature>
<dbReference type="Pfam" id="PF07727">
    <property type="entry name" value="RVT_2"/>
    <property type="match status" value="1"/>
</dbReference>
<evidence type="ECO:0000313" key="6">
    <source>
        <dbReference type="EMBL" id="CAE0673966.1"/>
    </source>
</evidence>
<feature type="compositionally biased region" description="Polar residues" evidence="3">
    <location>
        <begin position="830"/>
        <end position="839"/>
    </location>
</feature>
<dbReference type="PANTHER" id="PTHR11439">
    <property type="entry name" value="GAG-POL-RELATED RETROTRANSPOSON"/>
    <property type="match status" value="1"/>
</dbReference>
<feature type="region of interest" description="Disordered" evidence="3">
    <location>
        <begin position="282"/>
        <end position="312"/>
    </location>
</feature>
<keyword evidence="1" id="KW-0378">Hydrolase</keyword>
<feature type="compositionally biased region" description="Basic and acidic residues" evidence="3">
    <location>
        <begin position="289"/>
        <end position="305"/>
    </location>
</feature>
<name>A0A7S3Z784_9EUKA</name>
<feature type="domain" description="Integrase catalytic" evidence="5">
    <location>
        <begin position="524"/>
        <end position="696"/>
    </location>
</feature>
<dbReference type="InterPro" id="IPR057670">
    <property type="entry name" value="SH3_retrovirus"/>
</dbReference>
<feature type="compositionally biased region" description="Polar residues" evidence="3">
    <location>
        <begin position="220"/>
        <end position="243"/>
    </location>
</feature>
<dbReference type="GO" id="GO:0015074">
    <property type="term" value="P:DNA integration"/>
    <property type="evidence" value="ECO:0007669"/>
    <property type="project" value="InterPro"/>
</dbReference>
<feature type="compositionally biased region" description="Basic and acidic residues" evidence="3">
    <location>
        <begin position="244"/>
        <end position="257"/>
    </location>
</feature>
<dbReference type="Pfam" id="PF25597">
    <property type="entry name" value="SH3_retrovirus"/>
    <property type="match status" value="1"/>
</dbReference>
<dbReference type="InterPro" id="IPR001878">
    <property type="entry name" value="Znf_CCHC"/>
</dbReference>
<dbReference type="InterPro" id="IPR036875">
    <property type="entry name" value="Znf_CCHC_sf"/>
</dbReference>
<dbReference type="Pfam" id="PF22936">
    <property type="entry name" value="Pol_BBD"/>
    <property type="match status" value="1"/>
</dbReference>
<gene>
    <name evidence="6" type="ORF">LGLO00237_LOCUS25730</name>
</gene>
<dbReference type="GO" id="GO:0008270">
    <property type="term" value="F:zinc ion binding"/>
    <property type="evidence" value="ECO:0007669"/>
    <property type="project" value="UniProtKB-KW"/>
</dbReference>
<keyword evidence="2" id="KW-0479">Metal-binding</keyword>
<dbReference type="InterPro" id="IPR013103">
    <property type="entry name" value="RVT_2"/>
</dbReference>
<evidence type="ECO:0000256" key="1">
    <source>
        <dbReference type="ARBA" id="ARBA00022750"/>
    </source>
</evidence>
<keyword evidence="1" id="KW-0645">Protease</keyword>
<feature type="domain" description="CCHC-type" evidence="4">
    <location>
        <begin position="263"/>
        <end position="279"/>
    </location>
</feature>
<dbReference type="GO" id="GO:0004190">
    <property type="term" value="F:aspartic-type endopeptidase activity"/>
    <property type="evidence" value="ECO:0007669"/>
    <property type="project" value="UniProtKB-KW"/>
</dbReference>
<feature type="compositionally biased region" description="Basic and acidic residues" evidence="3">
    <location>
        <begin position="771"/>
        <end position="829"/>
    </location>
</feature>
<protein>
    <submittedName>
        <fullName evidence="6">Uncharacterized protein</fullName>
    </submittedName>
</protein>
<feature type="compositionally biased region" description="Acidic residues" evidence="3">
    <location>
        <begin position="842"/>
        <end position="862"/>
    </location>
</feature>